<organism evidence="1">
    <name type="scientific">bioreactor metagenome</name>
    <dbReference type="NCBI Taxonomy" id="1076179"/>
    <lineage>
        <taxon>unclassified sequences</taxon>
        <taxon>metagenomes</taxon>
        <taxon>ecological metagenomes</taxon>
    </lineage>
</organism>
<comment type="caution">
    <text evidence="1">The sequence shown here is derived from an EMBL/GenBank/DDBJ whole genome shotgun (WGS) entry which is preliminary data.</text>
</comment>
<reference evidence="1" key="1">
    <citation type="submission" date="2019-08" db="EMBL/GenBank/DDBJ databases">
        <authorList>
            <person name="Kucharzyk K."/>
            <person name="Murdoch R.W."/>
            <person name="Higgins S."/>
            <person name="Loffler F."/>
        </authorList>
    </citation>
    <scope>NUCLEOTIDE SEQUENCE</scope>
</reference>
<proteinExistence type="predicted"/>
<evidence type="ECO:0000313" key="1">
    <source>
        <dbReference type="EMBL" id="MPN14715.1"/>
    </source>
</evidence>
<dbReference type="AlphaFoldDB" id="A0A645FJZ5"/>
<sequence>MLRKSILRINKADNFTAFERLTAQALVVGGKTGPGNEGFNAALFAAITGDFLPITQLIFVHPRQRIMPPLPCGTVTARVCPTIQRHACATSGADNHRKHGLRPRRCPIHRFRNRQTVGIICQPHFAIQTRTQVFVKRLPVKPGRVGILYHPGVGRD</sequence>
<name>A0A645FJZ5_9ZZZZ</name>
<dbReference type="EMBL" id="VSSQ01061374">
    <property type="protein sequence ID" value="MPN14715.1"/>
    <property type="molecule type" value="Genomic_DNA"/>
</dbReference>
<accession>A0A645FJZ5</accession>
<gene>
    <name evidence="1" type="ORF">SDC9_162042</name>
</gene>
<protein>
    <submittedName>
        <fullName evidence="1">Uncharacterized protein</fullName>
    </submittedName>
</protein>